<comment type="caution">
    <text evidence="1">The sequence shown here is derived from an EMBL/GenBank/DDBJ whole genome shotgun (WGS) entry which is preliminary data.</text>
</comment>
<dbReference type="Proteomes" id="UP000589620">
    <property type="component" value="Unassembled WGS sequence"/>
</dbReference>
<protein>
    <recommendedName>
        <fullName evidence="3">Hemagglutinin</fullName>
    </recommendedName>
</protein>
<dbReference type="AlphaFoldDB" id="A0A852SUT8"/>
<organism evidence="1 2">
    <name type="scientific">Leifsonia soli</name>
    <dbReference type="NCBI Taxonomy" id="582665"/>
    <lineage>
        <taxon>Bacteria</taxon>
        <taxon>Bacillati</taxon>
        <taxon>Actinomycetota</taxon>
        <taxon>Actinomycetes</taxon>
        <taxon>Micrococcales</taxon>
        <taxon>Microbacteriaceae</taxon>
        <taxon>Leifsonia</taxon>
    </lineage>
</organism>
<evidence type="ECO:0008006" key="3">
    <source>
        <dbReference type="Google" id="ProtNLM"/>
    </source>
</evidence>
<keyword evidence="2" id="KW-1185">Reference proteome</keyword>
<evidence type="ECO:0000313" key="1">
    <source>
        <dbReference type="EMBL" id="NYD72627.1"/>
    </source>
</evidence>
<accession>A0A852SUT8</accession>
<proteinExistence type="predicted"/>
<sequence>MMRARWIVAAVVGALVGGLMTVTGGMTTPAPQASAADARNFDPGNIISDALFFDGGALNASQVQAFLNAKVSSCRPGYTCLKDYTQATTSKAAVSGRCDAYNSQGVESAAMIIAKVGAACDVSQKVILVLLEKEQSLVSDTWPGTGQYRSATGYGCPDTAACDSQYYGFFNQVYNAALQFKRYAASPDSWNHIAGRVNQIRYSPTASCGSSAVYIQNQATAGLYNYTPYQPNAAALANLYGTGDGCSAYGNRNFWRLYTDWFGSTTGVANLARTLDNSTVYVLSGTSKYPVGGLDLLSALAPLGPVAYVSQNYLDNFATGPQAGRVLRAANGTIYFFDSGMKLAFGSCGLVTDYGGSCSGTGYMQLTDAQLALFHTGPNMTSVMGTTTGARYYVTLGTKREILDDASQTAAGIPLGFNVLSDASLGGLALGTPILRDQAFVQSRGTMSYSFLSGGAAYGVATGATSVAGLPGRVNGTLSAASITKIPASPTPFAGVISVAGSSTVSVLTSGGRLDWVGGGGGTLSSVPVTTTMLATYPAVGSVDVGSFLKGSTPTVYVVGPSDLKPVSSWDALVALTPKGSDPVIRNVADSVLTTLPKGPTALTSGTLVRSNADATVYLVNGLTNKIPFTSFDLTSSIGINGFSFVSDAVLAGYPKSAALLGYGITCGTTDYVAASGTLRALDGTTRPLYPLTFTKLDSYTCAQLAVGKPATKFVRTPNGSIYLLDGGTKRPISSMDRFNALGGAAGWVDVTAGLAATIPNGTAA</sequence>
<gene>
    <name evidence="1" type="ORF">BJ963_000146</name>
</gene>
<evidence type="ECO:0000313" key="2">
    <source>
        <dbReference type="Proteomes" id="UP000589620"/>
    </source>
</evidence>
<reference evidence="1 2" key="1">
    <citation type="submission" date="2020-07" db="EMBL/GenBank/DDBJ databases">
        <title>Sequencing the genomes of 1000 actinobacteria strains.</title>
        <authorList>
            <person name="Klenk H.-P."/>
        </authorList>
    </citation>
    <scope>NUCLEOTIDE SEQUENCE [LARGE SCALE GENOMIC DNA]</scope>
    <source>
        <strain evidence="1 2">DSM 23871</strain>
    </source>
</reference>
<name>A0A852SUT8_9MICO</name>
<dbReference type="EMBL" id="JACCBJ010000001">
    <property type="protein sequence ID" value="NYD72627.1"/>
    <property type="molecule type" value="Genomic_DNA"/>
</dbReference>